<dbReference type="InterPro" id="IPR000477">
    <property type="entry name" value="RT_dom"/>
</dbReference>
<evidence type="ECO:0000313" key="3">
    <source>
        <dbReference type="Proteomes" id="UP001054252"/>
    </source>
</evidence>
<protein>
    <recommendedName>
        <fullName evidence="1">Reverse transcriptase domain-containing protein</fullName>
    </recommendedName>
</protein>
<evidence type="ECO:0000259" key="1">
    <source>
        <dbReference type="Pfam" id="PF00078"/>
    </source>
</evidence>
<dbReference type="CDD" id="cd01650">
    <property type="entry name" value="RT_nLTR_like"/>
    <property type="match status" value="1"/>
</dbReference>
<name>A0AAV5L472_9ROSI</name>
<reference evidence="2 3" key="1">
    <citation type="journal article" date="2021" name="Commun. Biol.">
        <title>The genome of Shorea leprosula (Dipterocarpaceae) highlights the ecological relevance of drought in aseasonal tropical rainforests.</title>
        <authorList>
            <person name="Ng K.K.S."/>
            <person name="Kobayashi M.J."/>
            <person name="Fawcett J.A."/>
            <person name="Hatakeyama M."/>
            <person name="Paape T."/>
            <person name="Ng C.H."/>
            <person name="Ang C.C."/>
            <person name="Tnah L.H."/>
            <person name="Lee C.T."/>
            <person name="Nishiyama T."/>
            <person name="Sese J."/>
            <person name="O'Brien M.J."/>
            <person name="Copetti D."/>
            <person name="Mohd Noor M.I."/>
            <person name="Ong R.C."/>
            <person name="Putra M."/>
            <person name="Sireger I.Z."/>
            <person name="Indrioko S."/>
            <person name="Kosugi Y."/>
            <person name="Izuno A."/>
            <person name="Isagi Y."/>
            <person name="Lee S.L."/>
            <person name="Shimizu K.K."/>
        </authorList>
    </citation>
    <scope>NUCLEOTIDE SEQUENCE [LARGE SCALE GENOMIC DNA]</scope>
    <source>
        <strain evidence="2">214</strain>
    </source>
</reference>
<evidence type="ECO:0000313" key="2">
    <source>
        <dbReference type="EMBL" id="GKV32053.1"/>
    </source>
</evidence>
<accession>A0AAV5L472</accession>
<dbReference type="InterPro" id="IPR043502">
    <property type="entry name" value="DNA/RNA_pol_sf"/>
</dbReference>
<dbReference type="EMBL" id="BPVZ01000094">
    <property type="protein sequence ID" value="GKV32053.1"/>
    <property type="molecule type" value="Genomic_DNA"/>
</dbReference>
<comment type="caution">
    <text evidence="2">The sequence shown here is derived from an EMBL/GenBank/DDBJ whole genome shotgun (WGS) entry which is preliminary data.</text>
</comment>
<dbReference type="Proteomes" id="UP001054252">
    <property type="component" value="Unassembled WGS sequence"/>
</dbReference>
<organism evidence="2 3">
    <name type="scientific">Rubroshorea leprosula</name>
    <dbReference type="NCBI Taxonomy" id="152421"/>
    <lineage>
        <taxon>Eukaryota</taxon>
        <taxon>Viridiplantae</taxon>
        <taxon>Streptophyta</taxon>
        <taxon>Embryophyta</taxon>
        <taxon>Tracheophyta</taxon>
        <taxon>Spermatophyta</taxon>
        <taxon>Magnoliopsida</taxon>
        <taxon>eudicotyledons</taxon>
        <taxon>Gunneridae</taxon>
        <taxon>Pentapetalae</taxon>
        <taxon>rosids</taxon>
        <taxon>malvids</taxon>
        <taxon>Malvales</taxon>
        <taxon>Dipterocarpaceae</taxon>
        <taxon>Rubroshorea</taxon>
    </lineage>
</organism>
<feature type="domain" description="Reverse transcriptase" evidence="1">
    <location>
        <begin position="111"/>
        <end position="210"/>
    </location>
</feature>
<dbReference type="SUPFAM" id="SSF56672">
    <property type="entry name" value="DNA/RNA polymerases"/>
    <property type="match status" value="1"/>
</dbReference>
<gene>
    <name evidence="2" type="ORF">SLEP1_g40686</name>
</gene>
<dbReference type="Pfam" id="PF00078">
    <property type="entry name" value="RVT_1"/>
    <property type="match status" value="1"/>
</dbReference>
<dbReference type="PANTHER" id="PTHR31635">
    <property type="entry name" value="REVERSE TRANSCRIPTASE DOMAIN-CONTAINING PROTEIN-RELATED"/>
    <property type="match status" value="1"/>
</dbReference>
<dbReference type="AlphaFoldDB" id="A0AAV5L472"/>
<dbReference type="PANTHER" id="PTHR31635:SF196">
    <property type="entry name" value="REVERSE TRANSCRIPTASE DOMAIN-CONTAINING PROTEIN-RELATED"/>
    <property type="match status" value="1"/>
</dbReference>
<sequence>MKEEISSFFKHLYKEEKQERPRFEGAVFKKISQDDNETLIGPFSKKEIKEAIRNCDSSKAPSLDGFNFKFVKDQWEVIKEDVVEFLQEFQENSKLVKGINNSFIVLMPKVDNPQKIEDYRPISLIGVIYKILAKILANRLKKVLNGIIGEQQMAFLKGRQLMDGVVIVNEVVEEARKKKKRAFLFKIDFEKAYDKVCWDFLDYTMQRMAFVSSGGIGYGSV</sequence>
<proteinExistence type="predicted"/>
<keyword evidence="3" id="KW-1185">Reference proteome</keyword>